<feature type="domain" description="DM2" evidence="1">
    <location>
        <begin position="134"/>
        <end position="204"/>
    </location>
</feature>
<proteinExistence type="predicted"/>
<dbReference type="InterPro" id="IPR036885">
    <property type="entry name" value="SWIB_MDM2_dom_sf"/>
</dbReference>
<evidence type="ECO:0000313" key="2">
    <source>
        <dbReference type="EMBL" id="ORD93429.1"/>
    </source>
</evidence>
<dbReference type="EMBL" id="LWDP01000084">
    <property type="protein sequence ID" value="ORD93429.1"/>
    <property type="molecule type" value="Genomic_DNA"/>
</dbReference>
<organism evidence="2 3">
    <name type="scientific">Enterospora canceri</name>
    <dbReference type="NCBI Taxonomy" id="1081671"/>
    <lineage>
        <taxon>Eukaryota</taxon>
        <taxon>Fungi</taxon>
        <taxon>Fungi incertae sedis</taxon>
        <taxon>Microsporidia</taxon>
        <taxon>Enterocytozoonidae</taxon>
        <taxon>Enterospora</taxon>
    </lineage>
</organism>
<name>A0A1Y1S4W5_9MICR</name>
<gene>
    <name evidence="2" type="primary">SNF12</name>
    <name evidence="2" type="ORF">ECANGB1_2250</name>
</gene>
<dbReference type="Proteomes" id="UP000192639">
    <property type="component" value="Unassembled WGS sequence"/>
</dbReference>
<dbReference type="VEuPathDB" id="MicrosporidiaDB:ECANGB1_2250"/>
<dbReference type="InterPro" id="IPR003121">
    <property type="entry name" value="SWIB_MDM2_domain"/>
</dbReference>
<dbReference type="AlphaFoldDB" id="A0A1Y1S4W5"/>
<evidence type="ECO:0000313" key="3">
    <source>
        <dbReference type="Proteomes" id="UP000192639"/>
    </source>
</evidence>
<comment type="caution">
    <text evidence="2">The sequence shown here is derived from an EMBL/GenBank/DDBJ whole genome shotgun (WGS) entry which is preliminary data.</text>
</comment>
<dbReference type="SUPFAM" id="SSF47592">
    <property type="entry name" value="SWIB/MDM2 domain"/>
    <property type="match status" value="1"/>
</dbReference>
<accession>A0A1Y1S4W5</accession>
<protein>
    <submittedName>
        <fullName evidence="2">SNF12</fullName>
    </submittedName>
</protein>
<dbReference type="OrthoDB" id="10263741at2759"/>
<dbReference type="CDD" id="cd10568">
    <property type="entry name" value="SWIB_like"/>
    <property type="match status" value="1"/>
</dbReference>
<sequence length="313" mass="36576">MTEGKREKRTTELNRTDEKFEKLDQVLNKIALEKRLLIEAEHLKRIKKVKTIRFYCALENDELKVHVRILNNFTGELKAESTSLWELIKRIVVVADGSIHEWTVLNKCDAFLVKGIVKTGGIRLLVKLQNGMNLFKFSKELSELLGIYAESKANAVKEIYKYVSAENLLNHNTGFVTCNEPMHKIFKKDEFDFNDIGEMLECHFMPLEYLKIDLGSENGLEMFDLEVECDDVTQMPILYTNEVKMLSKKIESNKIIEKRIRNSIDILDEFIKNPLRMMARYLIMEKDIKGIKTKYFEDLNIQSALFELLHNKN</sequence>
<reference evidence="2 3" key="1">
    <citation type="journal article" date="2017" name="Environ. Microbiol.">
        <title>Decay of the glycolytic pathway and adaptation to intranuclear parasitism within Enterocytozoonidae microsporidia.</title>
        <authorList>
            <person name="Wiredu Boakye D."/>
            <person name="Jaroenlak P."/>
            <person name="Prachumwat A."/>
            <person name="Williams T.A."/>
            <person name="Bateman K.S."/>
            <person name="Itsathitphaisarn O."/>
            <person name="Sritunyalucksana K."/>
            <person name="Paszkiewicz K.H."/>
            <person name="Moore K.A."/>
            <person name="Stentiford G.D."/>
            <person name="Williams B.A."/>
        </authorList>
    </citation>
    <scope>NUCLEOTIDE SEQUENCE [LARGE SCALE GENOMIC DNA]</scope>
    <source>
        <strain evidence="2 3">GB1</strain>
    </source>
</reference>
<dbReference type="Gene3D" id="1.10.245.10">
    <property type="entry name" value="SWIB/MDM2 domain"/>
    <property type="match status" value="1"/>
</dbReference>
<dbReference type="Pfam" id="PF02201">
    <property type="entry name" value="SWIB"/>
    <property type="match status" value="1"/>
</dbReference>
<keyword evidence="3" id="KW-1185">Reference proteome</keyword>
<evidence type="ECO:0000259" key="1">
    <source>
        <dbReference type="Pfam" id="PF02201"/>
    </source>
</evidence>
<dbReference type="PANTHER" id="PTHR13844">
    <property type="entry name" value="SWI/SNF-RELATED MATRIX-ASSOCIATED ACTIN-DEPENDENT REGULATOR OF CHROMATIN SUBFAMILY D"/>
    <property type="match status" value="1"/>
</dbReference>